<dbReference type="Gene3D" id="3.80.10.10">
    <property type="entry name" value="Ribonuclease Inhibitor"/>
    <property type="match status" value="1"/>
</dbReference>
<evidence type="ECO:0000259" key="1">
    <source>
        <dbReference type="Pfam" id="PF12937"/>
    </source>
</evidence>
<organism evidence="2 3">
    <name type="scientific">Favolaschia claudopus</name>
    <dbReference type="NCBI Taxonomy" id="2862362"/>
    <lineage>
        <taxon>Eukaryota</taxon>
        <taxon>Fungi</taxon>
        <taxon>Dikarya</taxon>
        <taxon>Basidiomycota</taxon>
        <taxon>Agaricomycotina</taxon>
        <taxon>Agaricomycetes</taxon>
        <taxon>Agaricomycetidae</taxon>
        <taxon>Agaricales</taxon>
        <taxon>Marasmiineae</taxon>
        <taxon>Mycenaceae</taxon>
        <taxon>Favolaschia</taxon>
    </lineage>
</organism>
<protein>
    <recommendedName>
        <fullName evidence="1">F-box domain-containing protein</fullName>
    </recommendedName>
</protein>
<evidence type="ECO:0000313" key="3">
    <source>
        <dbReference type="Proteomes" id="UP001362999"/>
    </source>
</evidence>
<feature type="domain" description="F-box" evidence="1">
    <location>
        <begin position="70"/>
        <end position="139"/>
    </location>
</feature>
<accession>A0AAW0D3B6</accession>
<dbReference type="SUPFAM" id="SSF81383">
    <property type="entry name" value="F-box domain"/>
    <property type="match status" value="1"/>
</dbReference>
<reference evidence="2 3" key="1">
    <citation type="journal article" date="2024" name="J Genomics">
        <title>Draft genome sequencing and assembly of Favolaschia claudopus CIRM-BRFM 2984 isolated from oak limbs.</title>
        <authorList>
            <person name="Navarro D."/>
            <person name="Drula E."/>
            <person name="Chaduli D."/>
            <person name="Cazenave R."/>
            <person name="Ahrendt S."/>
            <person name="Wang J."/>
            <person name="Lipzen A."/>
            <person name="Daum C."/>
            <person name="Barry K."/>
            <person name="Grigoriev I.V."/>
            <person name="Favel A."/>
            <person name="Rosso M.N."/>
            <person name="Martin F."/>
        </authorList>
    </citation>
    <scope>NUCLEOTIDE SEQUENCE [LARGE SCALE GENOMIC DNA]</scope>
    <source>
        <strain evidence="2 3">CIRM-BRFM 2984</strain>
    </source>
</reference>
<dbReference type="Proteomes" id="UP001362999">
    <property type="component" value="Unassembled WGS sequence"/>
</dbReference>
<evidence type="ECO:0000313" key="2">
    <source>
        <dbReference type="EMBL" id="KAK7046299.1"/>
    </source>
</evidence>
<dbReference type="InterPro" id="IPR036047">
    <property type="entry name" value="F-box-like_dom_sf"/>
</dbReference>
<dbReference type="InterPro" id="IPR032675">
    <property type="entry name" value="LRR_dom_sf"/>
</dbReference>
<dbReference type="InterPro" id="IPR001810">
    <property type="entry name" value="F-box_dom"/>
</dbReference>
<proteinExistence type="predicted"/>
<dbReference type="Pfam" id="PF12937">
    <property type="entry name" value="F-box-like"/>
    <property type="match status" value="1"/>
</dbReference>
<dbReference type="EMBL" id="JAWWNJ010000010">
    <property type="protein sequence ID" value="KAK7046299.1"/>
    <property type="molecule type" value="Genomic_DNA"/>
</dbReference>
<gene>
    <name evidence="2" type="ORF">R3P38DRAFT_2873217</name>
</gene>
<sequence>MAAVFVRSQLHLQAWAQGDPRPAIDALSADILRYEAEMTRLKDVLCEFENDWIQLTQRRNEYLSSVHPIRRVPAEVLAEIFSFSDSECRYEHDMMEESPSAGEALKHLAHSPLYTVSQVSSSWHTVAMGTPTLWKEIALDARLWETSEIFDKVLLVLPQVLDRGGLSSLLISVYCGQATSPSFPTSILKLLAQHSERWQSASFCQLVLDLRGLSAATGRLPRLEFLSLRGIFTPGTLDIFHDAPRLQVVEVVCTPNNGLDLTQLPLQQLSVLRCDEPCLNLDTLISLLALPRLPASAEFQLRLMGVEGALSGTPTLREIISPLSTFMLHLVYAYSPSHSQTASGRVFDSLTLPSLSRLDMNTNAYSPESALLHWPHTQFIHLAMRSGFSTHLQILHLWNVVIEQDQLLECLNHLSFLEHLAISDIPVLHNGASQVLLGDSLLVALTRRPDTPSLVPRLSGLMAHSMLKFDDKVLLQFARSRVDDVELFELDVFGIQGFVRELDSVVEEQLDELENLEYMWDPVDDE</sequence>
<dbReference type="AlphaFoldDB" id="A0AAW0D3B6"/>
<comment type="caution">
    <text evidence="2">The sequence shown here is derived from an EMBL/GenBank/DDBJ whole genome shotgun (WGS) entry which is preliminary data.</text>
</comment>
<name>A0AAW0D3B6_9AGAR</name>
<dbReference type="Gene3D" id="1.20.1280.50">
    <property type="match status" value="1"/>
</dbReference>
<keyword evidence="3" id="KW-1185">Reference proteome</keyword>